<organism evidence="2 3">
    <name type="scientific">Trifolium subterraneum</name>
    <name type="common">Subterranean clover</name>
    <dbReference type="NCBI Taxonomy" id="3900"/>
    <lineage>
        <taxon>Eukaryota</taxon>
        <taxon>Viridiplantae</taxon>
        <taxon>Streptophyta</taxon>
        <taxon>Embryophyta</taxon>
        <taxon>Tracheophyta</taxon>
        <taxon>Spermatophyta</taxon>
        <taxon>Magnoliopsida</taxon>
        <taxon>eudicotyledons</taxon>
        <taxon>Gunneridae</taxon>
        <taxon>Pentapetalae</taxon>
        <taxon>rosids</taxon>
        <taxon>fabids</taxon>
        <taxon>Fabales</taxon>
        <taxon>Fabaceae</taxon>
        <taxon>Papilionoideae</taxon>
        <taxon>50 kb inversion clade</taxon>
        <taxon>NPAAA clade</taxon>
        <taxon>Hologalegina</taxon>
        <taxon>IRL clade</taxon>
        <taxon>Trifolieae</taxon>
        <taxon>Trifolium</taxon>
    </lineage>
</organism>
<reference evidence="3" key="1">
    <citation type="journal article" date="2017" name="Front. Plant Sci.">
        <title>Climate Clever Clovers: New Paradigm to Reduce the Environmental Footprint of Ruminants by Breeding Low Methanogenic Forages Utilizing Haplotype Variation.</title>
        <authorList>
            <person name="Kaur P."/>
            <person name="Appels R."/>
            <person name="Bayer P.E."/>
            <person name="Keeble-Gagnere G."/>
            <person name="Wang J."/>
            <person name="Hirakawa H."/>
            <person name="Shirasawa K."/>
            <person name="Vercoe P."/>
            <person name="Stefanova K."/>
            <person name="Durmic Z."/>
            <person name="Nichols P."/>
            <person name="Revell C."/>
            <person name="Isobe S.N."/>
            <person name="Edwards D."/>
            <person name="Erskine W."/>
        </authorList>
    </citation>
    <scope>NUCLEOTIDE SEQUENCE [LARGE SCALE GENOMIC DNA]</scope>
    <source>
        <strain evidence="3">cv. Daliak</strain>
    </source>
</reference>
<proteinExistence type="predicted"/>
<accession>A0A2Z6NPW3</accession>
<dbReference type="Proteomes" id="UP000242715">
    <property type="component" value="Unassembled WGS sequence"/>
</dbReference>
<feature type="compositionally biased region" description="Acidic residues" evidence="1">
    <location>
        <begin position="50"/>
        <end position="67"/>
    </location>
</feature>
<evidence type="ECO:0000256" key="1">
    <source>
        <dbReference type="SAM" id="MobiDB-lite"/>
    </source>
</evidence>
<sequence length="103" mass="11985">MWNKVQREVVSSYEPSSSIPVSYVDIHKSPRKAERHRTKSYKDSLLGATSDDDPEDEETCEFADGEEERAWRAEDAKEFTYMEVIEKKFGDHAYLDFVLMNEG</sequence>
<evidence type="ECO:0000313" key="2">
    <source>
        <dbReference type="EMBL" id="GAU38700.1"/>
    </source>
</evidence>
<name>A0A2Z6NPW3_TRISU</name>
<dbReference type="EMBL" id="DF973726">
    <property type="protein sequence ID" value="GAU38700.1"/>
    <property type="molecule type" value="Genomic_DNA"/>
</dbReference>
<feature type="region of interest" description="Disordered" evidence="1">
    <location>
        <begin position="32"/>
        <end position="67"/>
    </location>
</feature>
<dbReference type="AlphaFoldDB" id="A0A2Z6NPW3"/>
<keyword evidence="3" id="KW-1185">Reference proteome</keyword>
<dbReference type="OrthoDB" id="10497737at2759"/>
<protein>
    <submittedName>
        <fullName evidence="2">Uncharacterized protein</fullName>
    </submittedName>
</protein>
<gene>
    <name evidence="2" type="ORF">TSUD_54480</name>
</gene>
<evidence type="ECO:0000313" key="3">
    <source>
        <dbReference type="Proteomes" id="UP000242715"/>
    </source>
</evidence>